<name>A0A2P2NYB8_RHIMU</name>
<organism evidence="1">
    <name type="scientific">Rhizophora mucronata</name>
    <name type="common">Asiatic mangrove</name>
    <dbReference type="NCBI Taxonomy" id="61149"/>
    <lineage>
        <taxon>Eukaryota</taxon>
        <taxon>Viridiplantae</taxon>
        <taxon>Streptophyta</taxon>
        <taxon>Embryophyta</taxon>
        <taxon>Tracheophyta</taxon>
        <taxon>Spermatophyta</taxon>
        <taxon>Magnoliopsida</taxon>
        <taxon>eudicotyledons</taxon>
        <taxon>Gunneridae</taxon>
        <taxon>Pentapetalae</taxon>
        <taxon>rosids</taxon>
        <taxon>fabids</taxon>
        <taxon>Malpighiales</taxon>
        <taxon>Rhizophoraceae</taxon>
        <taxon>Rhizophora</taxon>
    </lineage>
</organism>
<evidence type="ECO:0000313" key="1">
    <source>
        <dbReference type="EMBL" id="MBX47443.1"/>
    </source>
</evidence>
<reference evidence="1" key="1">
    <citation type="submission" date="2018-02" db="EMBL/GenBank/DDBJ databases">
        <title>Rhizophora mucronata_Transcriptome.</title>
        <authorList>
            <person name="Meera S.P."/>
            <person name="Sreeshan A."/>
            <person name="Augustine A."/>
        </authorList>
    </citation>
    <scope>NUCLEOTIDE SEQUENCE</scope>
    <source>
        <tissue evidence="1">Leaf</tissue>
    </source>
</reference>
<sequence length="50" mass="5574">MFPQARILAPTLRIPGSNTTVPASKDARSVGNRVVFKVVWWHFVTGFFLG</sequence>
<dbReference type="EMBL" id="GGEC01066959">
    <property type="protein sequence ID" value="MBX47443.1"/>
    <property type="molecule type" value="Transcribed_RNA"/>
</dbReference>
<proteinExistence type="predicted"/>
<accession>A0A2P2NYB8</accession>
<protein>
    <submittedName>
        <fullName evidence="1">Uncharacterized protein</fullName>
    </submittedName>
</protein>
<dbReference type="AlphaFoldDB" id="A0A2P2NYB8"/>